<keyword evidence="3" id="KW-1185">Reference proteome</keyword>
<sequence>MEKITVYSQPDCPTCTVVKGFLQENKIEYDEKGIKKDNRARDELINKYKSYSTPTVVIGEEIVAGFDLEKLKSLLKL</sequence>
<dbReference type="SUPFAM" id="SSF52833">
    <property type="entry name" value="Thioredoxin-like"/>
    <property type="match status" value="1"/>
</dbReference>
<comment type="caution">
    <text evidence="2">The sequence shown here is derived from an EMBL/GenBank/DDBJ whole genome shotgun (WGS) entry which is preliminary data.</text>
</comment>
<dbReference type="Gene3D" id="3.40.30.10">
    <property type="entry name" value="Glutaredoxin"/>
    <property type="match status" value="1"/>
</dbReference>
<dbReference type="InterPro" id="IPR036249">
    <property type="entry name" value="Thioredoxin-like_sf"/>
</dbReference>
<protein>
    <submittedName>
        <fullName evidence="2">YruB family glutaredoxin-like protein</fullName>
    </submittedName>
</protein>
<dbReference type="PROSITE" id="PS51354">
    <property type="entry name" value="GLUTAREDOXIN_2"/>
    <property type="match status" value="1"/>
</dbReference>
<reference evidence="2 3" key="1">
    <citation type="journal article" date="2012" name="Appl. Environ. Microbiol.">
        <title>Genome Sequence of Thermotolerant Bacillus methanolicus: Features and Regulation Related to Methylotrophy and Production of L-Lysine and L-Glutamate from Methanol.</title>
        <authorList>
            <person name="Heggeset T.M."/>
            <person name="Krog A."/>
            <person name="Balzer S."/>
            <person name="Wentzel A."/>
            <person name="Ellingsen T.E."/>
            <person name="Brautaset T."/>
        </authorList>
    </citation>
    <scope>NUCLEOTIDE SEQUENCE [LARGE SCALE GENOMIC DNA]</scope>
    <source>
        <strain evidence="2 3">PB1</strain>
    </source>
</reference>
<dbReference type="STRING" id="997296.PB1_02025"/>
<name>I3E5A9_BACMT</name>
<proteinExistence type="predicted"/>
<feature type="domain" description="Glutaredoxin" evidence="1">
    <location>
        <begin position="4"/>
        <end position="63"/>
    </location>
</feature>
<evidence type="ECO:0000259" key="1">
    <source>
        <dbReference type="Pfam" id="PF00462"/>
    </source>
</evidence>
<dbReference type="CDD" id="cd02976">
    <property type="entry name" value="NrdH"/>
    <property type="match status" value="1"/>
</dbReference>
<dbReference type="AlphaFoldDB" id="I3E5A9"/>
<dbReference type="eggNOG" id="COG0695">
    <property type="taxonomic scope" value="Bacteria"/>
</dbReference>
<gene>
    <name evidence="2" type="ORF">PB1_02025</name>
</gene>
<dbReference type="EMBL" id="AFEU01000001">
    <property type="protein sequence ID" value="EIJ81680.1"/>
    <property type="molecule type" value="Genomic_DNA"/>
</dbReference>
<dbReference type="InterPro" id="IPR051548">
    <property type="entry name" value="Grx-like_ET"/>
</dbReference>
<dbReference type="Proteomes" id="UP000010523">
    <property type="component" value="Unassembled WGS sequence"/>
</dbReference>
<dbReference type="OrthoDB" id="9795531at2"/>
<dbReference type="GO" id="GO:0009055">
    <property type="term" value="F:electron transfer activity"/>
    <property type="evidence" value="ECO:0007669"/>
    <property type="project" value="TreeGrafter"/>
</dbReference>
<accession>I3E5A9</accession>
<dbReference type="RefSeq" id="WP_003350411.1">
    <property type="nucleotide sequence ID" value="NZ_AFEU01000001.1"/>
</dbReference>
<evidence type="ECO:0000313" key="3">
    <source>
        <dbReference type="Proteomes" id="UP000010523"/>
    </source>
</evidence>
<dbReference type="PATRIC" id="fig|997296.3.peg.455"/>
<organism evidence="2 3">
    <name type="scientific">Bacillus methanolicus PB1</name>
    <dbReference type="NCBI Taxonomy" id="997296"/>
    <lineage>
        <taxon>Bacteria</taxon>
        <taxon>Bacillati</taxon>
        <taxon>Bacillota</taxon>
        <taxon>Bacilli</taxon>
        <taxon>Bacillales</taxon>
        <taxon>Bacillaceae</taxon>
        <taxon>Bacillus</taxon>
    </lineage>
</organism>
<dbReference type="InterPro" id="IPR002109">
    <property type="entry name" value="Glutaredoxin"/>
</dbReference>
<dbReference type="GO" id="GO:0045454">
    <property type="term" value="P:cell redox homeostasis"/>
    <property type="evidence" value="ECO:0007669"/>
    <property type="project" value="TreeGrafter"/>
</dbReference>
<evidence type="ECO:0000313" key="2">
    <source>
        <dbReference type="EMBL" id="EIJ81680.1"/>
    </source>
</evidence>
<dbReference type="PANTHER" id="PTHR34386:SF1">
    <property type="entry name" value="GLUTAREDOXIN-LIKE PROTEIN NRDH"/>
    <property type="match status" value="1"/>
</dbReference>
<dbReference type="Pfam" id="PF00462">
    <property type="entry name" value="Glutaredoxin"/>
    <property type="match status" value="1"/>
</dbReference>
<dbReference type="PANTHER" id="PTHR34386">
    <property type="entry name" value="GLUTAREDOXIN"/>
    <property type="match status" value="1"/>
</dbReference>